<organism evidence="1 2">
    <name type="scientific">Nitrincola lacisaponensis</name>
    <dbReference type="NCBI Taxonomy" id="267850"/>
    <lineage>
        <taxon>Bacteria</taxon>
        <taxon>Pseudomonadati</taxon>
        <taxon>Pseudomonadota</taxon>
        <taxon>Gammaproteobacteria</taxon>
        <taxon>Oceanospirillales</taxon>
        <taxon>Oceanospirillaceae</taxon>
        <taxon>Nitrincola</taxon>
    </lineage>
</organism>
<accession>A0A063Y9P9</accession>
<gene>
    <name evidence="1" type="ORF">ADINL_0357</name>
</gene>
<dbReference type="STRING" id="267850.ADINL_0357"/>
<name>A0A063Y9P9_9GAMM</name>
<evidence type="ECO:0000313" key="2">
    <source>
        <dbReference type="Proteomes" id="UP000027318"/>
    </source>
</evidence>
<comment type="caution">
    <text evidence="1">The sequence shown here is derived from an EMBL/GenBank/DDBJ whole genome shotgun (WGS) entry which is preliminary data.</text>
</comment>
<protein>
    <submittedName>
        <fullName evidence="1">Uncharacterized protein YfiR</fullName>
    </submittedName>
</protein>
<evidence type="ECO:0000313" key="1">
    <source>
        <dbReference type="EMBL" id="KDE41052.1"/>
    </source>
</evidence>
<dbReference type="Proteomes" id="UP000027318">
    <property type="component" value="Unassembled WGS sequence"/>
</dbReference>
<dbReference type="EMBL" id="JMSZ01000010">
    <property type="protein sequence ID" value="KDE41052.1"/>
    <property type="molecule type" value="Genomic_DNA"/>
</dbReference>
<dbReference type="OrthoDB" id="7355447at2"/>
<dbReference type="AlphaFoldDB" id="A0A063Y9P9"/>
<dbReference type="InterPro" id="IPR025293">
    <property type="entry name" value="YfiR/HmsC-like"/>
</dbReference>
<keyword evidence="2" id="KW-1185">Reference proteome</keyword>
<proteinExistence type="predicted"/>
<reference evidence="1 2" key="1">
    <citation type="journal article" date="2005" name="Int. J. Syst. Evol. Microbiol.">
        <title>Nitrincola lacisaponensis gen. nov., sp. nov., a novel alkaliphilic bacterium isolated from an alkaline, saline lake.</title>
        <authorList>
            <person name="Dimitriu P.A."/>
            <person name="Shukla S.K."/>
            <person name="Conradt J."/>
            <person name="Marquez M.C."/>
            <person name="Ventosa A."/>
            <person name="Maglia A."/>
            <person name="Peyton B.M."/>
            <person name="Pinkart H.C."/>
            <person name="Mormile M.R."/>
        </authorList>
    </citation>
    <scope>NUCLEOTIDE SEQUENCE [LARGE SCALE GENOMIC DNA]</scope>
    <source>
        <strain evidence="1 2">4CA</strain>
    </source>
</reference>
<dbReference type="RefSeq" id="WP_051632475.1">
    <property type="nucleotide sequence ID" value="NZ_JBKBNO010000007.1"/>
</dbReference>
<sequence length="193" mass="21071">MPLNPLGRYTPKLLLAGILLIALVSSALMYAREIPDAVDPAEPGASEAVAELVVGIIHYSRWPDGLKDLELCVLGDAQYASALLAAEYQVGDYSIRSRQLSDLITATLLGCQIVYIAPMTAADDIDHLYTKLYGSAILTIDEQNEACRVGSMFCFQILPGERPSFKVNLDAVARSQLRVHPGVLRLGQRRIDE</sequence>
<dbReference type="Pfam" id="PF13689">
    <property type="entry name" value="DUF4154"/>
    <property type="match status" value="1"/>
</dbReference>